<comment type="function">
    <text evidence="1">Site-specific tyrosine recombinase, which acts by catalyzing the cutting and rejoining of the recombining DNA molecules.</text>
</comment>
<dbReference type="Pfam" id="PF00589">
    <property type="entry name" value="Phage_integrase"/>
    <property type="match status" value="1"/>
</dbReference>
<keyword evidence="10" id="KW-1185">Reference proteome</keyword>
<dbReference type="GO" id="GO:0015074">
    <property type="term" value="P:DNA integration"/>
    <property type="evidence" value="ECO:0007669"/>
    <property type="project" value="UniProtKB-KW"/>
</dbReference>
<dbReference type="PANTHER" id="PTHR30349">
    <property type="entry name" value="PHAGE INTEGRASE-RELATED"/>
    <property type="match status" value="1"/>
</dbReference>
<reference evidence="9 10" key="1">
    <citation type="submission" date="2020-08" db="EMBL/GenBank/DDBJ databases">
        <title>Genomic Encyclopedia of Type Strains, Phase IV (KMG-IV): sequencing the most valuable type-strain genomes for metagenomic binning, comparative biology and taxonomic classification.</title>
        <authorList>
            <person name="Goeker M."/>
        </authorList>
    </citation>
    <scope>NUCLEOTIDE SEQUENCE [LARGE SCALE GENOMIC DNA]</scope>
    <source>
        <strain evidence="9 10">DSM 106146</strain>
    </source>
</reference>
<dbReference type="GO" id="GO:0006310">
    <property type="term" value="P:DNA recombination"/>
    <property type="evidence" value="ECO:0007669"/>
    <property type="project" value="UniProtKB-KW"/>
</dbReference>
<dbReference type="InterPro" id="IPR013762">
    <property type="entry name" value="Integrase-like_cat_sf"/>
</dbReference>
<dbReference type="PANTHER" id="PTHR30349:SF81">
    <property type="entry name" value="TYROSINE RECOMBINASE XERC"/>
    <property type="match status" value="1"/>
</dbReference>
<dbReference type="RefSeq" id="WP_183776718.1">
    <property type="nucleotide sequence ID" value="NZ_JACHFW010000028.1"/>
</dbReference>
<organism evidence="9 10">
    <name type="scientific">Catenibacillus scindens</name>
    <dbReference type="NCBI Taxonomy" id="673271"/>
    <lineage>
        <taxon>Bacteria</taxon>
        <taxon>Bacillati</taxon>
        <taxon>Bacillota</taxon>
        <taxon>Clostridia</taxon>
        <taxon>Lachnospirales</taxon>
        <taxon>Lachnospiraceae</taxon>
        <taxon>Catenibacillus</taxon>
    </lineage>
</organism>
<keyword evidence="5" id="KW-0233">DNA recombination</keyword>
<feature type="domain" description="Tyr recombinase" evidence="7">
    <location>
        <begin position="121"/>
        <end position="303"/>
    </location>
</feature>
<evidence type="ECO:0000256" key="3">
    <source>
        <dbReference type="ARBA" id="ARBA00022908"/>
    </source>
</evidence>
<accession>A0A7W8HEN9</accession>
<dbReference type="InterPro" id="IPR002104">
    <property type="entry name" value="Integrase_catalytic"/>
</dbReference>
<dbReference type="GO" id="GO:0003677">
    <property type="term" value="F:DNA binding"/>
    <property type="evidence" value="ECO:0007669"/>
    <property type="project" value="UniProtKB-UniRule"/>
</dbReference>
<dbReference type="Gene3D" id="1.10.443.10">
    <property type="entry name" value="Intergrase catalytic core"/>
    <property type="match status" value="1"/>
</dbReference>
<protein>
    <submittedName>
        <fullName evidence="9">Site-specific recombinase XerD</fullName>
    </submittedName>
</protein>
<dbReference type="InterPro" id="IPR044068">
    <property type="entry name" value="CB"/>
</dbReference>
<dbReference type="InterPro" id="IPR050090">
    <property type="entry name" value="Tyrosine_recombinase_XerCD"/>
</dbReference>
<dbReference type="InterPro" id="IPR011010">
    <property type="entry name" value="DNA_brk_join_enz"/>
</dbReference>
<evidence type="ECO:0000313" key="10">
    <source>
        <dbReference type="Proteomes" id="UP000543642"/>
    </source>
</evidence>
<dbReference type="PROSITE" id="PS51900">
    <property type="entry name" value="CB"/>
    <property type="match status" value="1"/>
</dbReference>
<evidence type="ECO:0000256" key="4">
    <source>
        <dbReference type="ARBA" id="ARBA00023125"/>
    </source>
</evidence>
<dbReference type="InterPro" id="IPR004107">
    <property type="entry name" value="Integrase_SAM-like_N"/>
</dbReference>
<dbReference type="Pfam" id="PF02899">
    <property type="entry name" value="Phage_int_SAM_1"/>
    <property type="match status" value="1"/>
</dbReference>
<comment type="similarity">
    <text evidence="2">Belongs to the 'phage' integrase family.</text>
</comment>
<dbReference type="PROSITE" id="PS51898">
    <property type="entry name" value="TYR_RECOMBINASE"/>
    <property type="match status" value="1"/>
</dbReference>
<name>A0A7W8HEN9_9FIRM</name>
<dbReference type="AlphaFoldDB" id="A0A7W8HEN9"/>
<gene>
    <name evidence="9" type="ORF">HNP82_003502</name>
</gene>
<dbReference type="SUPFAM" id="SSF56349">
    <property type="entry name" value="DNA breaking-rejoining enzymes"/>
    <property type="match status" value="1"/>
</dbReference>
<keyword evidence="3" id="KW-0229">DNA integration</keyword>
<feature type="domain" description="Core-binding (CB)" evidence="8">
    <location>
        <begin position="4"/>
        <end position="97"/>
    </location>
</feature>
<evidence type="ECO:0000313" key="9">
    <source>
        <dbReference type="EMBL" id="MBB5266345.1"/>
    </source>
</evidence>
<dbReference type="Gene3D" id="1.10.150.130">
    <property type="match status" value="1"/>
</dbReference>
<evidence type="ECO:0000256" key="1">
    <source>
        <dbReference type="ARBA" id="ARBA00003283"/>
    </source>
</evidence>
<dbReference type="EMBL" id="JACHFW010000028">
    <property type="protein sequence ID" value="MBB5266345.1"/>
    <property type="molecule type" value="Genomic_DNA"/>
</dbReference>
<evidence type="ECO:0000259" key="8">
    <source>
        <dbReference type="PROSITE" id="PS51900"/>
    </source>
</evidence>
<evidence type="ECO:0000256" key="2">
    <source>
        <dbReference type="ARBA" id="ARBA00008857"/>
    </source>
</evidence>
<dbReference type="Proteomes" id="UP000543642">
    <property type="component" value="Unassembled WGS sequence"/>
</dbReference>
<sequence length="335" mass="38738">MKTNDFPRMLSDFLLKELPGVRNQSSNTIVSYRDTYIRLLTYCRDILGIRPENLNVADLTAERIAEFLNWLERKCNNSISTRNQRLAAIHSLFRYIQMQAPEHMFQCQQVLGIPYKKTSRRQVGYLSEAETKTLLSMPDTKTRKGRRDQALLTLLYDSGARVQELADLRVGDLRLEFPAQVKLTGKGRKTRSVPLMDKTTALLKNYLLEQHLDSPSDFEHPLFYNSQGRKLTRQGIAYILKKYAVACEIEEISPHKIRHTKAMHLTEADVNPIFIRDFLGHTDLKVTEVYSKTSIKMKKAVLDKMKPGKDVLPDKPIKDWTEDKSLLDWLNGLMH</sequence>
<dbReference type="InterPro" id="IPR010998">
    <property type="entry name" value="Integrase_recombinase_N"/>
</dbReference>
<evidence type="ECO:0000256" key="5">
    <source>
        <dbReference type="ARBA" id="ARBA00023172"/>
    </source>
</evidence>
<proteinExistence type="inferred from homology"/>
<evidence type="ECO:0000256" key="6">
    <source>
        <dbReference type="PROSITE-ProRule" id="PRU01248"/>
    </source>
</evidence>
<keyword evidence="4 6" id="KW-0238">DNA-binding</keyword>
<comment type="caution">
    <text evidence="9">The sequence shown here is derived from an EMBL/GenBank/DDBJ whole genome shotgun (WGS) entry which is preliminary data.</text>
</comment>
<evidence type="ECO:0000259" key="7">
    <source>
        <dbReference type="PROSITE" id="PS51898"/>
    </source>
</evidence>